<dbReference type="PANTHER" id="PTHR11532">
    <property type="entry name" value="PROTEASE M14 CARBOXYPEPTIDASE"/>
    <property type="match status" value="1"/>
</dbReference>
<comment type="function">
    <text evidence="7">May be involved in cell-cell interactions.</text>
</comment>
<organism evidence="14 15">
    <name type="scientific">Poecilia formosa</name>
    <name type="common">Amazon molly</name>
    <name type="synonym">Limia formosa</name>
    <dbReference type="NCBI Taxonomy" id="48698"/>
    <lineage>
        <taxon>Eukaryota</taxon>
        <taxon>Metazoa</taxon>
        <taxon>Chordata</taxon>
        <taxon>Craniata</taxon>
        <taxon>Vertebrata</taxon>
        <taxon>Euteleostomi</taxon>
        <taxon>Actinopterygii</taxon>
        <taxon>Neopterygii</taxon>
        <taxon>Teleostei</taxon>
        <taxon>Neoteleostei</taxon>
        <taxon>Acanthomorphata</taxon>
        <taxon>Ovalentaria</taxon>
        <taxon>Atherinomorphae</taxon>
        <taxon>Cyprinodontiformes</taxon>
        <taxon>Poeciliidae</taxon>
        <taxon>Poeciliinae</taxon>
        <taxon>Poecilia</taxon>
    </lineage>
</organism>
<keyword evidence="5" id="KW-1015">Disulfide bond</keyword>
<dbReference type="OMA" id="QHGKGIP"/>
<evidence type="ECO:0000256" key="3">
    <source>
        <dbReference type="ARBA" id="ARBA00022525"/>
    </source>
</evidence>
<sequence>MTGQLLSLLTPLALLLFVGFADLTLASVEEDEDNYMQEMLTRERYNQVRMPEKSISSTANAQGEAKQKPARKMPKGEMGNVKKTDKITDPTKPVKTPNRKTVKNKKSTLKESNIISEGDAEFNSMTEECPPMGLETLKIDDFQLHASSTKRYGLGAHRGRLNIQAGLYEDDLYDGAWCAGRDDPLQWLEVDARRLTKFTGVVTQGRSSLWSSDWVTSYKVMVSNDSHTWTTLKNDSADLIFSANREKEIPVRNIFPLPVVARYIRVNPRSWFYGGSVCMRAEILGCPLPDPNNYYHRRNEVITTDDLDFRHHSYKEMRQLMKVVNEMCPNITRIYNIGKSQNGLKLYVIEISDNPGEHEVGEPEFRYTAGAHGNEVLGRELLLLLMQFMCLEYLSGNQRIRHLVEETRIHLLPSVNPDGYEKAFEAGSELSGWSLGRWTNDGIDIHHNFPDLNSILWEAEAKKWIPRKMFNHHIPTPEWYLSNNASVALETRALIAWMEKMPFVLGGNLQGGELVVTFPYDRTRSQGVTREQTPTPDDHVFRWLAFSYASTHRLMTDASRRVCHTEDFAKEDGTINGASWHTAAGSMNDFSYLHTNCFELSMYVGCDKFPHESELPEEWENNRESLLVFMEQVHRGIKGVVRDLQGRGIANAIISVEGIGHDVRTAADGDYWRLLNPGEYRVTARAEGYSLTTKKCEVGYAIGATRCDFTIGRSNLFRIREIMEKYNKQPIRLPARQLQAQRPRERRVGT</sequence>
<evidence type="ECO:0000256" key="1">
    <source>
        <dbReference type="ARBA" id="ARBA00004613"/>
    </source>
</evidence>
<evidence type="ECO:0000256" key="2">
    <source>
        <dbReference type="ARBA" id="ARBA00005988"/>
    </source>
</evidence>
<dbReference type="CDD" id="cd00057">
    <property type="entry name" value="FA58C"/>
    <property type="match status" value="1"/>
</dbReference>
<dbReference type="MEROPS" id="M14.951"/>
<dbReference type="RefSeq" id="XP_007570285.1">
    <property type="nucleotide sequence ID" value="XM_007570223.2"/>
</dbReference>
<evidence type="ECO:0000256" key="7">
    <source>
        <dbReference type="ARBA" id="ARBA00053417"/>
    </source>
</evidence>
<feature type="compositionally biased region" description="Basic and acidic residues" evidence="10">
    <location>
        <begin position="80"/>
        <end position="89"/>
    </location>
</feature>
<dbReference type="SMART" id="SM00231">
    <property type="entry name" value="FA58C"/>
    <property type="match status" value="1"/>
</dbReference>
<dbReference type="SMART" id="SM00631">
    <property type="entry name" value="Zn_pept"/>
    <property type="match status" value="1"/>
</dbReference>
<dbReference type="Ensembl" id="ENSPFOT00000011387.1">
    <property type="protein sequence ID" value="ENSPFOP00000011371.1"/>
    <property type="gene ID" value="ENSPFOG00000011220.1"/>
</dbReference>
<dbReference type="PROSITE" id="PS01286">
    <property type="entry name" value="FA58C_2"/>
    <property type="match status" value="1"/>
</dbReference>
<dbReference type="Pfam" id="PF00246">
    <property type="entry name" value="Peptidase_M14"/>
    <property type="match status" value="1"/>
</dbReference>
<dbReference type="InterPro" id="IPR000421">
    <property type="entry name" value="FA58C"/>
</dbReference>
<feature type="domain" description="F5/8 type C" evidence="12">
    <location>
        <begin position="127"/>
        <end position="286"/>
    </location>
</feature>
<reference evidence="14" key="2">
    <citation type="submission" date="2025-08" db="UniProtKB">
        <authorList>
            <consortium name="Ensembl"/>
        </authorList>
    </citation>
    <scope>IDENTIFICATION</scope>
</reference>
<name>A0A087Y018_POEFO</name>
<feature type="domain" description="Peptidase M14" evidence="13">
    <location>
        <begin position="310"/>
        <end position="633"/>
    </location>
</feature>
<dbReference type="InterPro" id="IPR050753">
    <property type="entry name" value="Peptidase_M14_domain"/>
</dbReference>
<dbReference type="GO" id="GO:0004181">
    <property type="term" value="F:metallocarboxypeptidase activity"/>
    <property type="evidence" value="ECO:0007669"/>
    <property type="project" value="InterPro"/>
</dbReference>
<dbReference type="PROSITE" id="PS50022">
    <property type="entry name" value="FA58C_3"/>
    <property type="match status" value="1"/>
</dbReference>
<dbReference type="Gene3D" id="2.60.120.260">
    <property type="entry name" value="Galactose-binding domain-like"/>
    <property type="match status" value="1"/>
</dbReference>
<evidence type="ECO:0000256" key="10">
    <source>
        <dbReference type="SAM" id="MobiDB-lite"/>
    </source>
</evidence>
<comment type="subcellular location">
    <subcellularLocation>
        <location evidence="1">Secreted</location>
    </subcellularLocation>
</comment>
<keyword evidence="3" id="KW-0964">Secreted</keyword>
<dbReference type="PANTHER" id="PTHR11532:SF45">
    <property type="entry name" value="INACTIVE CARBOXYPEPTIDASE-LIKE PROTEIN X2"/>
    <property type="match status" value="1"/>
</dbReference>
<evidence type="ECO:0000313" key="15">
    <source>
        <dbReference type="Proteomes" id="UP000028760"/>
    </source>
</evidence>
<feature type="compositionally biased region" description="Basic residues" evidence="10">
    <location>
        <begin position="97"/>
        <end position="107"/>
    </location>
</feature>
<dbReference type="GeneID" id="103150538"/>
<evidence type="ECO:0000256" key="8">
    <source>
        <dbReference type="ARBA" id="ARBA00073650"/>
    </source>
</evidence>
<proteinExistence type="inferred from homology"/>
<keyword evidence="4 11" id="KW-0732">Signal</keyword>
<dbReference type="GeneTree" id="ENSGT00940000156414"/>
<dbReference type="OrthoDB" id="10249045at2759"/>
<dbReference type="FunFam" id="2.60.40.1120:FF:000007">
    <property type="entry name" value="Carboxypeptidase X, M14 family member 2"/>
    <property type="match status" value="1"/>
</dbReference>
<feature type="signal peptide" evidence="11">
    <location>
        <begin position="1"/>
        <end position="26"/>
    </location>
</feature>
<reference evidence="14" key="3">
    <citation type="submission" date="2025-09" db="UniProtKB">
        <authorList>
            <consortium name="Ensembl"/>
        </authorList>
    </citation>
    <scope>IDENTIFICATION</scope>
</reference>
<dbReference type="Gene3D" id="3.40.630.10">
    <property type="entry name" value="Zn peptidases"/>
    <property type="match status" value="1"/>
</dbReference>
<evidence type="ECO:0000313" key="14">
    <source>
        <dbReference type="Ensembl" id="ENSPFOP00000011371.1"/>
    </source>
</evidence>
<dbReference type="SUPFAM" id="SSF49464">
    <property type="entry name" value="Carboxypeptidase regulatory domain-like"/>
    <property type="match status" value="1"/>
</dbReference>
<dbReference type="GO" id="GO:0006508">
    <property type="term" value="P:proteolysis"/>
    <property type="evidence" value="ECO:0007669"/>
    <property type="project" value="InterPro"/>
</dbReference>
<keyword evidence="15" id="KW-1185">Reference proteome</keyword>
<dbReference type="Gene3D" id="2.60.40.1120">
    <property type="entry name" value="Carboxypeptidase-like, regulatory domain"/>
    <property type="match status" value="1"/>
</dbReference>
<dbReference type="FunFam" id="3.40.630.10:FF:000007">
    <property type="entry name" value="Carboxypeptidase X (M14 family), member 1"/>
    <property type="match status" value="1"/>
</dbReference>
<dbReference type="SUPFAM" id="SSF49785">
    <property type="entry name" value="Galactose-binding domain-like"/>
    <property type="match status" value="1"/>
</dbReference>
<dbReference type="PROSITE" id="PS00132">
    <property type="entry name" value="CARBOXYPEPT_ZN_1"/>
    <property type="match status" value="1"/>
</dbReference>
<dbReference type="eggNOG" id="KOG2649">
    <property type="taxonomic scope" value="Eukaryota"/>
</dbReference>
<evidence type="ECO:0000256" key="6">
    <source>
        <dbReference type="ARBA" id="ARBA00023180"/>
    </source>
</evidence>
<dbReference type="AlphaFoldDB" id="A0A087Y018"/>
<evidence type="ECO:0000259" key="12">
    <source>
        <dbReference type="PROSITE" id="PS50022"/>
    </source>
</evidence>
<evidence type="ECO:0000256" key="9">
    <source>
        <dbReference type="PROSITE-ProRule" id="PRU01379"/>
    </source>
</evidence>
<evidence type="ECO:0000256" key="4">
    <source>
        <dbReference type="ARBA" id="ARBA00022729"/>
    </source>
</evidence>
<dbReference type="STRING" id="48698.ENSPFOP00000011371"/>
<dbReference type="Pfam" id="PF13620">
    <property type="entry name" value="CarboxypepD_reg"/>
    <property type="match status" value="1"/>
</dbReference>
<dbReference type="PROSITE" id="PS01285">
    <property type="entry name" value="FA58C_1"/>
    <property type="match status" value="1"/>
</dbReference>
<protein>
    <recommendedName>
        <fullName evidence="8">Inactive carboxypeptidase-like protein X2</fullName>
    </recommendedName>
</protein>
<comment type="caution">
    <text evidence="9">Lacks conserved residue(s) required for the propagation of feature annotation.</text>
</comment>
<dbReference type="KEGG" id="pfor:103150538"/>
<feature type="region of interest" description="Disordered" evidence="10">
    <location>
        <begin position="51"/>
        <end position="108"/>
    </location>
</feature>
<evidence type="ECO:0000256" key="11">
    <source>
        <dbReference type="SAM" id="SignalP"/>
    </source>
</evidence>
<dbReference type="GO" id="GO:0005576">
    <property type="term" value="C:extracellular region"/>
    <property type="evidence" value="ECO:0007669"/>
    <property type="project" value="UniProtKB-SubCell"/>
</dbReference>
<keyword evidence="6" id="KW-0325">Glycoprotein</keyword>
<dbReference type="CTD" id="119587"/>
<evidence type="ECO:0000259" key="13">
    <source>
        <dbReference type="PROSITE" id="PS52035"/>
    </source>
</evidence>
<dbReference type="InterPro" id="IPR008969">
    <property type="entry name" value="CarboxyPept-like_regulatory"/>
</dbReference>
<reference evidence="15" key="1">
    <citation type="submission" date="2013-10" db="EMBL/GenBank/DDBJ databases">
        <authorList>
            <person name="Schartl M."/>
            <person name="Warren W."/>
        </authorList>
    </citation>
    <scope>NUCLEOTIDE SEQUENCE [LARGE SCALE GENOMIC DNA]</scope>
    <source>
        <strain evidence="15">female</strain>
    </source>
</reference>
<dbReference type="FunFam" id="2.60.120.260:FF:000035">
    <property type="entry name" value="probable carboxypeptidase X1 isoform X2"/>
    <property type="match status" value="1"/>
</dbReference>
<dbReference type="EMBL" id="AYCK01001159">
    <property type="status" value="NOT_ANNOTATED_CDS"/>
    <property type="molecule type" value="Genomic_DNA"/>
</dbReference>
<dbReference type="Proteomes" id="UP000028760">
    <property type="component" value="Unassembled WGS sequence"/>
</dbReference>
<evidence type="ECO:0000256" key="5">
    <source>
        <dbReference type="ARBA" id="ARBA00023157"/>
    </source>
</evidence>
<dbReference type="SUPFAM" id="SSF53187">
    <property type="entry name" value="Zn-dependent exopeptidases"/>
    <property type="match status" value="1"/>
</dbReference>
<feature type="chain" id="PRO_5001833788" description="Inactive carboxypeptidase-like protein X2" evidence="11">
    <location>
        <begin position="27"/>
        <end position="750"/>
    </location>
</feature>
<dbReference type="PRINTS" id="PR00765">
    <property type="entry name" value="CRBOXYPTASEA"/>
</dbReference>
<dbReference type="GO" id="GO:0008270">
    <property type="term" value="F:zinc ion binding"/>
    <property type="evidence" value="ECO:0007669"/>
    <property type="project" value="InterPro"/>
</dbReference>
<dbReference type="CDD" id="cd03869">
    <property type="entry name" value="M14_CPX_like"/>
    <property type="match status" value="1"/>
</dbReference>
<dbReference type="CDD" id="cd11308">
    <property type="entry name" value="Peptidase_M14NE-CP-C_like"/>
    <property type="match status" value="1"/>
</dbReference>
<comment type="similarity">
    <text evidence="2 9">Belongs to the peptidase M14 family.</text>
</comment>
<dbReference type="InterPro" id="IPR008979">
    <property type="entry name" value="Galactose-bd-like_sf"/>
</dbReference>
<accession>A0A087Y018</accession>
<dbReference type="PROSITE" id="PS52035">
    <property type="entry name" value="PEPTIDASE_M14"/>
    <property type="match status" value="1"/>
</dbReference>
<dbReference type="Pfam" id="PF00754">
    <property type="entry name" value="F5_F8_type_C"/>
    <property type="match status" value="1"/>
</dbReference>
<dbReference type="InterPro" id="IPR000834">
    <property type="entry name" value="Peptidase_M14"/>
</dbReference>
<dbReference type="InterPro" id="IPR057246">
    <property type="entry name" value="CARBOXYPEPT_ZN_1"/>
</dbReference>